<accession>A0AAE8VZB6</accession>
<dbReference type="GO" id="GO:0030148">
    <property type="term" value="P:sphingolipid biosynthetic process"/>
    <property type="evidence" value="ECO:0007669"/>
    <property type="project" value="TreeGrafter"/>
</dbReference>
<dbReference type="EMBL" id="SPAZ01000212">
    <property type="protein sequence ID" value="TQE28365.1"/>
    <property type="molecule type" value="Genomic_DNA"/>
</dbReference>
<dbReference type="PANTHER" id="PTHR43550:SF3">
    <property type="entry name" value="3-KETODIHYDROSPHINGOSINE REDUCTASE"/>
    <property type="match status" value="1"/>
</dbReference>
<dbReference type="PANTHER" id="PTHR43550">
    <property type="entry name" value="3-KETODIHYDROSPHINGOSINE REDUCTASE"/>
    <property type="match status" value="1"/>
</dbReference>
<dbReference type="PRINTS" id="PR00081">
    <property type="entry name" value="GDHRDH"/>
</dbReference>
<evidence type="ECO:0000256" key="1">
    <source>
        <dbReference type="SAM" id="MobiDB-lite"/>
    </source>
</evidence>
<reference evidence="2 3" key="1">
    <citation type="submission" date="2019-03" db="EMBL/GenBank/DDBJ databases">
        <title>Comparative genomic analyses of the sweetpotato soil rot pathogen, Streptomyces ipomoeae.</title>
        <authorList>
            <person name="Ruschel Soares N."/>
            <person name="Badger J.H."/>
            <person name="Huguet-Tapia J.C."/>
            <person name="Clark C.A."/>
            <person name="Pettis G.S."/>
        </authorList>
    </citation>
    <scope>NUCLEOTIDE SEQUENCE [LARGE SCALE GENOMIC DNA]</scope>
    <source>
        <strain evidence="2 3">88-35</strain>
    </source>
</reference>
<dbReference type="GO" id="GO:0006666">
    <property type="term" value="P:3-keto-sphinganine metabolic process"/>
    <property type="evidence" value="ECO:0007669"/>
    <property type="project" value="TreeGrafter"/>
</dbReference>
<dbReference type="Proteomes" id="UP000318720">
    <property type="component" value="Unassembled WGS sequence"/>
</dbReference>
<comment type="caution">
    <text evidence="2">The sequence shown here is derived from an EMBL/GenBank/DDBJ whole genome shotgun (WGS) entry which is preliminary data.</text>
</comment>
<proteinExistence type="predicted"/>
<feature type="compositionally biased region" description="Basic residues" evidence="1">
    <location>
        <begin position="196"/>
        <end position="206"/>
    </location>
</feature>
<dbReference type="RefSeq" id="WP_141583908.1">
    <property type="nucleotide sequence ID" value="NZ_SPAZ01000212.1"/>
</dbReference>
<dbReference type="Gene3D" id="3.40.50.720">
    <property type="entry name" value="NAD(P)-binding Rossmann-like Domain"/>
    <property type="match status" value="1"/>
</dbReference>
<dbReference type="GO" id="GO:0016020">
    <property type="term" value="C:membrane"/>
    <property type="evidence" value="ECO:0007669"/>
    <property type="project" value="GOC"/>
</dbReference>
<dbReference type="SUPFAM" id="SSF51735">
    <property type="entry name" value="NAD(P)-binding Rossmann-fold domains"/>
    <property type="match status" value="1"/>
</dbReference>
<feature type="region of interest" description="Disordered" evidence="1">
    <location>
        <begin position="170"/>
        <end position="215"/>
    </location>
</feature>
<organism evidence="2 3">
    <name type="scientific">Streptomyces ipomoeae</name>
    <dbReference type="NCBI Taxonomy" id="103232"/>
    <lineage>
        <taxon>Bacteria</taxon>
        <taxon>Bacillati</taxon>
        <taxon>Actinomycetota</taxon>
        <taxon>Actinomycetes</taxon>
        <taxon>Kitasatosporales</taxon>
        <taxon>Streptomycetaceae</taxon>
        <taxon>Streptomyces</taxon>
    </lineage>
</organism>
<name>A0AAE8VZB6_9ACTN</name>
<feature type="compositionally biased region" description="Low complexity" evidence="1">
    <location>
        <begin position="178"/>
        <end position="188"/>
    </location>
</feature>
<dbReference type="AlphaFoldDB" id="A0AAE8VZB6"/>
<dbReference type="GO" id="GO:0047560">
    <property type="term" value="F:3-dehydrosphinganine reductase activity"/>
    <property type="evidence" value="ECO:0007669"/>
    <property type="project" value="TreeGrafter"/>
</dbReference>
<dbReference type="InterPro" id="IPR036291">
    <property type="entry name" value="NAD(P)-bd_dom_sf"/>
</dbReference>
<evidence type="ECO:0000313" key="2">
    <source>
        <dbReference type="EMBL" id="TQE28365.1"/>
    </source>
</evidence>
<sequence length="215" mass="23064">MGLRNTRPIDIGSAHVIVTGGSSGIGLAAARLLAARGAKLSLIARGAERLETAAQEVSATVRRGPVTVRRGPVTVRRVSVAVRAADVADRSALTRAIVELEDEQARPCDVLITSAGLARPGRFLELPDDVFRQMIEVDYFGTLHAIRAVAPGMVRRGHGSVVAVSSSRRAWTRRSSPRRTGGSPRRPGWSAERSSPSRRSRWRRRSCGVSISGVS</sequence>
<gene>
    <name evidence="2" type="ORF">Sipo8835_25790</name>
</gene>
<evidence type="ECO:0000313" key="3">
    <source>
        <dbReference type="Proteomes" id="UP000318720"/>
    </source>
</evidence>
<protein>
    <submittedName>
        <fullName evidence="2">SDR family NAD(P)-dependent oxidoreductase</fullName>
    </submittedName>
</protein>
<dbReference type="InterPro" id="IPR002347">
    <property type="entry name" value="SDR_fam"/>
</dbReference>
<dbReference type="Pfam" id="PF00106">
    <property type="entry name" value="adh_short"/>
    <property type="match status" value="1"/>
</dbReference>